<evidence type="ECO:0000313" key="10">
    <source>
        <dbReference type="RefSeq" id="XP_018535823.1"/>
    </source>
</evidence>
<dbReference type="GO" id="GO:0006508">
    <property type="term" value="P:proteolysis"/>
    <property type="evidence" value="ECO:0007669"/>
    <property type="project" value="UniProtKB-KW"/>
</dbReference>
<dbReference type="Proteomes" id="UP000694890">
    <property type="component" value="Unplaced"/>
</dbReference>
<evidence type="ECO:0000256" key="6">
    <source>
        <dbReference type="ARBA" id="ARBA00023180"/>
    </source>
</evidence>
<organism evidence="9 10">
    <name type="scientific">Lates calcarifer</name>
    <name type="common">Barramundi</name>
    <name type="synonym">Holocentrus calcarifer</name>
    <dbReference type="NCBI Taxonomy" id="8187"/>
    <lineage>
        <taxon>Eukaryota</taxon>
        <taxon>Metazoa</taxon>
        <taxon>Chordata</taxon>
        <taxon>Craniata</taxon>
        <taxon>Vertebrata</taxon>
        <taxon>Euteleostomi</taxon>
        <taxon>Actinopterygii</taxon>
        <taxon>Neopterygii</taxon>
        <taxon>Teleostei</taxon>
        <taxon>Neoteleostei</taxon>
        <taxon>Acanthomorphata</taxon>
        <taxon>Carangaria</taxon>
        <taxon>Carangaria incertae sedis</taxon>
        <taxon>Centropomidae</taxon>
        <taxon>Lates</taxon>
    </lineage>
</organism>
<dbReference type="FunFam" id="2.40.10.10:FF:000024">
    <property type="entry name" value="Serine protease 53"/>
    <property type="match status" value="1"/>
</dbReference>
<dbReference type="SUPFAM" id="SSF50494">
    <property type="entry name" value="Trypsin-like serine proteases"/>
    <property type="match status" value="1"/>
</dbReference>
<evidence type="ECO:0000256" key="1">
    <source>
        <dbReference type="ARBA" id="ARBA00022670"/>
    </source>
</evidence>
<evidence type="ECO:0000256" key="3">
    <source>
        <dbReference type="ARBA" id="ARBA00022801"/>
    </source>
</evidence>
<dbReference type="PANTHER" id="PTHR24253:SF144">
    <property type="entry name" value="CHYMOTRYPSIN-LIKE PROTEASE CTRL-1-RELATED"/>
    <property type="match status" value="1"/>
</dbReference>
<evidence type="ECO:0000313" key="9">
    <source>
        <dbReference type="Proteomes" id="UP000694890"/>
    </source>
</evidence>
<dbReference type="GO" id="GO:0004252">
    <property type="term" value="F:serine-type endopeptidase activity"/>
    <property type="evidence" value="ECO:0007669"/>
    <property type="project" value="InterPro"/>
</dbReference>
<evidence type="ECO:0000256" key="2">
    <source>
        <dbReference type="ARBA" id="ARBA00022729"/>
    </source>
</evidence>
<keyword evidence="6" id="KW-0325">Glycoprotein</keyword>
<reference evidence="10" key="1">
    <citation type="submission" date="2025-08" db="UniProtKB">
        <authorList>
            <consortium name="RefSeq"/>
        </authorList>
    </citation>
    <scope>IDENTIFICATION</scope>
    <source>
        <tissue evidence="10">Brain</tissue>
    </source>
</reference>
<dbReference type="InterPro" id="IPR001254">
    <property type="entry name" value="Trypsin_dom"/>
</dbReference>
<name>A0AAJ7PQB8_LATCA</name>
<dbReference type="SMART" id="SM00020">
    <property type="entry name" value="Tryp_SPc"/>
    <property type="match status" value="1"/>
</dbReference>
<feature type="domain" description="Peptidase S1" evidence="8">
    <location>
        <begin position="35"/>
        <end position="254"/>
    </location>
</feature>
<keyword evidence="1" id="KW-0645">Protease</keyword>
<keyword evidence="3" id="KW-0378">Hydrolase</keyword>
<feature type="chain" id="PRO_5042495408" evidence="7">
    <location>
        <begin position="24"/>
        <end position="379"/>
    </location>
</feature>
<dbReference type="GeneID" id="108885822"/>
<dbReference type="PROSITE" id="PS50240">
    <property type="entry name" value="TRYPSIN_DOM"/>
    <property type="match status" value="1"/>
</dbReference>
<protein>
    <submittedName>
        <fullName evidence="10">Chymotrypsinogen A</fullName>
    </submittedName>
</protein>
<dbReference type="Pfam" id="PF00089">
    <property type="entry name" value="Trypsin"/>
    <property type="match status" value="1"/>
</dbReference>
<dbReference type="CDD" id="cd00190">
    <property type="entry name" value="Tryp_SPc"/>
    <property type="match status" value="1"/>
</dbReference>
<evidence type="ECO:0000256" key="7">
    <source>
        <dbReference type="SAM" id="SignalP"/>
    </source>
</evidence>
<evidence type="ECO:0000256" key="5">
    <source>
        <dbReference type="ARBA" id="ARBA00023157"/>
    </source>
</evidence>
<dbReference type="PANTHER" id="PTHR24253">
    <property type="entry name" value="TRANSMEMBRANE PROTEASE SERINE"/>
    <property type="match status" value="1"/>
</dbReference>
<dbReference type="Gene3D" id="2.40.10.10">
    <property type="entry name" value="Trypsin-like serine proteases"/>
    <property type="match status" value="1"/>
</dbReference>
<dbReference type="AlphaFoldDB" id="A0AAJ7PQB8"/>
<accession>A0AAJ7PQB8</accession>
<sequence length="379" mass="40405">MALHQFLCGFTVVIILLSKGCQSQDCGKAPKNTGIVGGGDASPGSWPWQAELREDGKYICVGSLINDQWVLTAAYCITGARNLTVHLGRHNQSAPNNNEVSRGVAETVRHPLYSFLKNDIALLKLSASVNFTDYIRPVCLASENSTFHTGTNTWITGWPYGTSTNILQQVNTSIVGNNQCRCYYKTTITESIICAVAKPNGCQTVPGGPLVIKINDSWVQVGILSVEISCVIPNFPGIYTRVSQYEEWISNVTSSNRPGFVIYTSPGVDSDLNYTCPTSPPITTTTTTATNTDTTATTTTATNTDTTATTTTATNTITTATNTDTTATTTTATNTIATTTSDDKGGDSVFDGGEKVIHFSHFTSLCALVLSLFVLAGDA</sequence>
<proteinExistence type="predicted"/>
<keyword evidence="5" id="KW-1015">Disulfide bond</keyword>
<feature type="signal peptide" evidence="7">
    <location>
        <begin position="1"/>
        <end position="23"/>
    </location>
</feature>
<keyword evidence="4" id="KW-0720">Serine protease</keyword>
<evidence type="ECO:0000256" key="4">
    <source>
        <dbReference type="ARBA" id="ARBA00022825"/>
    </source>
</evidence>
<evidence type="ECO:0000259" key="8">
    <source>
        <dbReference type="PROSITE" id="PS50240"/>
    </source>
</evidence>
<gene>
    <name evidence="10" type="primary">LOC108885822</name>
</gene>
<dbReference type="InterPro" id="IPR043504">
    <property type="entry name" value="Peptidase_S1_PA_chymotrypsin"/>
</dbReference>
<dbReference type="PRINTS" id="PR00722">
    <property type="entry name" value="CHYMOTRYPSIN"/>
</dbReference>
<dbReference type="InterPro" id="IPR009003">
    <property type="entry name" value="Peptidase_S1_PA"/>
</dbReference>
<dbReference type="KEGG" id="lcf:108885822"/>
<dbReference type="RefSeq" id="XP_018535823.1">
    <property type="nucleotide sequence ID" value="XM_018680307.2"/>
</dbReference>
<dbReference type="InterPro" id="IPR001314">
    <property type="entry name" value="Peptidase_S1A"/>
</dbReference>
<keyword evidence="2 7" id="KW-0732">Signal</keyword>